<dbReference type="SUPFAM" id="SSF52058">
    <property type="entry name" value="L domain-like"/>
    <property type="match status" value="1"/>
</dbReference>
<evidence type="ECO:0000313" key="2">
    <source>
        <dbReference type="WBParaSite" id="ACRNAN_scaffold5280.g9160.t1"/>
    </source>
</evidence>
<proteinExistence type="predicted"/>
<accession>A0A914E3D8</accession>
<evidence type="ECO:0000313" key="1">
    <source>
        <dbReference type="Proteomes" id="UP000887540"/>
    </source>
</evidence>
<keyword evidence="1" id="KW-1185">Reference proteome</keyword>
<dbReference type="WBParaSite" id="ACRNAN_scaffold5280.g9160.t1">
    <property type="protein sequence ID" value="ACRNAN_scaffold5280.g9160.t1"/>
    <property type="gene ID" value="ACRNAN_scaffold5280.g9160"/>
</dbReference>
<reference evidence="2" key="1">
    <citation type="submission" date="2022-11" db="UniProtKB">
        <authorList>
            <consortium name="WormBaseParasite"/>
        </authorList>
    </citation>
    <scope>IDENTIFICATION</scope>
</reference>
<sequence>MDYSTNTVKCNTLAELENLTLYDVQQLEGLEKLQILNISKNNISVVPWQLLPRSNLVIDLQQNTIDCNNCQNKWLKQTSSSSRESIWDSHQILGLSSHDEANLTVTHDKKEVLLHIENVTSHELGFVACTCLYCDSPVFDVIELRFETNVSVSLEEDTHDSHLIVQGYPINDLNLTIFRYADNMTETHQISDLRTSFFNDSLLVALIHISILMANMRLKCVRLKIVPLAMVVYKVYQHRILGKNIEETKVISLNKLDIKRLQCSQSSLLSGTSECRA</sequence>
<organism evidence="1 2">
    <name type="scientific">Acrobeloides nanus</name>
    <dbReference type="NCBI Taxonomy" id="290746"/>
    <lineage>
        <taxon>Eukaryota</taxon>
        <taxon>Metazoa</taxon>
        <taxon>Ecdysozoa</taxon>
        <taxon>Nematoda</taxon>
        <taxon>Chromadorea</taxon>
        <taxon>Rhabditida</taxon>
        <taxon>Tylenchina</taxon>
        <taxon>Cephalobomorpha</taxon>
        <taxon>Cephaloboidea</taxon>
        <taxon>Cephalobidae</taxon>
        <taxon>Acrobeloides</taxon>
    </lineage>
</organism>
<dbReference type="InterPro" id="IPR032675">
    <property type="entry name" value="LRR_dom_sf"/>
</dbReference>
<name>A0A914E3D8_9BILA</name>
<protein>
    <submittedName>
        <fullName evidence="2">Uncharacterized protein</fullName>
    </submittedName>
</protein>
<dbReference type="Proteomes" id="UP000887540">
    <property type="component" value="Unplaced"/>
</dbReference>
<dbReference type="AlphaFoldDB" id="A0A914E3D8"/>
<dbReference type="Gene3D" id="3.80.10.10">
    <property type="entry name" value="Ribonuclease Inhibitor"/>
    <property type="match status" value="1"/>
</dbReference>